<keyword evidence="4" id="KW-0966">Cell projection</keyword>
<evidence type="ECO:0000256" key="1">
    <source>
        <dbReference type="ARBA" id="ARBA00004138"/>
    </source>
</evidence>
<gene>
    <name evidence="6" type="ORF">TVAG_381870</name>
</gene>
<dbReference type="VEuPathDB" id="TrichDB:TVAG_381870"/>
<dbReference type="VEuPathDB" id="TrichDB:TVAGG3_0496560"/>
<dbReference type="STRING" id="5722.A2F290"/>
<dbReference type="RefSeq" id="XP_001313886.1">
    <property type="nucleotide sequence ID" value="XM_001313884.1"/>
</dbReference>
<dbReference type="InterPro" id="IPR019530">
    <property type="entry name" value="Intra-flagellar_transport_57"/>
</dbReference>
<name>A2F290_TRIV3</name>
<evidence type="ECO:0000256" key="2">
    <source>
        <dbReference type="ARBA" id="ARBA00009415"/>
    </source>
</evidence>
<evidence type="ECO:0000256" key="3">
    <source>
        <dbReference type="ARBA" id="ARBA00023069"/>
    </source>
</evidence>
<reference evidence="6" key="1">
    <citation type="submission" date="2006-10" db="EMBL/GenBank/DDBJ databases">
        <authorList>
            <person name="Amadeo P."/>
            <person name="Zhao Q."/>
            <person name="Wortman J."/>
            <person name="Fraser-Liggett C."/>
            <person name="Carlton J."/>
        </authorList>
    </citation>
    <scope>NUCLEOTIDE SEQUENCE</scope>
    <source>
        <strain evidence="6">G3</strain>
    </source>
</reference>
<comment type="subcellular location">
    <subcellularLocation>
        <location evidence="1">Cell projection</location>
        <location evidence="1">Cilium</location>
    </subcellularLocation>
</comment>
<keyword evidence="3" id="KW-0969">Cilium</keyword>
<dbReference type="GO" id="GO:0030992">
    <property type="term" value="C:intraciliary transport particle B"/>
    <property type="evidence" value="ECO:0000318"/>
    <property type="project" value="GO_Central"/>
</dbReference>
<comment type="similarity">
    <text evidence="2">Belongs to the IFT57 family.</text>
</comment>
<dbReference type="OMA" id="VHAHDQD"/>
<keyword evidence="7" id="KW-1185">Reference proteome</keyword>
<dbReference type="EMBL" id="DS113583">
    <property type="protein sequence ID" value="EAY00969.1"/>
    <property type="molecule type" value="Genomic_DNA"/>
</dbReference>
<keyword evidence="5" id="KW-0175">Coiled coil</keyword>
<evidence type="ECO:0000256" key="4">
    <source>
        <dbReference type="ARBA" id="ARBA00023273"/>
    </source>
</evidence>
<feature type="coiled-coil region" evidence="5">
    <location>
        <begin position="300"/>
        <end position="361"/>
    </location>
</feature>
<organism evidence="6 7">
    <name type="scientific">Trichomonas vaginalis (strain ATCC PRA-98 / G3)</name>
    <dbReference type="NCBI Taxonomy" id="412133"/>
    <lineage>
        <taxon>Eukaryota</taxon>
        <taxon>Metamonada</taxon>
        <taxon>Parabasalia</taxon>
        <taxon>Trichomonadida</taxon>
        <taxon>Trichomonadidae</taxon>
        <taxon>Trichomonas</taxon>
    </lineage>
</organism>
<accession>A2F290</accession>
<dbReference type="eggNOG" id="KOG0972">
    <property type="taxonomic scope" value="Eukaryota"/>
</dbReference>
<proteinExistence type="inferred from homology"/>
<evidence type="ECO:0000313" key="7">
    <source>
        <dbReference type="Proteomes" id="UP000001542"/>
    </source>
</evidence>
<sequence>MPKEGHKGGDEFVLMRQIYDNLQYLNYETDFDPIKRKLPYLTPIYFAVQQKSPKEQFDYFAGLCVWMMQTFNGSQIETPSDYDQPATVTDNIFNNLNGLGIKVSFQPAKLISGHGSHCCLILDALCRMSLKKKGFSPSSFRVVSGLGGKDDEVEVRGEDDEDDIVDDVVDVQEDEDKENDAIITDYGNDPQSKVIDSLELKAEAERVAPRLQIRIPAEKSDWRTHFSQMNTHQKTITDIMTQLSPILTKVGADVTQAIDAIENREKMLNNRFQTSVVDYAERAKQLETVEKKYHERVTTVNNLKTALNDVIDKLNNTKQNLDEKQKEVSDNSPLMNIKTALAKLKEDIKQLELRSAILQRSLSQAWLEEKDVQ</sequence>
<dbReference type="Pfam" id="PF10498">
    <property type="entry name" value="IFT57"/>
    <property type="match status" value="1"/>
</dbReference>
<dbReference type="GO" id="GO:0005929">
    <property type="term" value="C:cilium"/>
    <property type="evidence" value="ECO:0000318"/>
    <property type="project" value="GO_Central"/>
</dbReference>
<dbReference type="GO" id="GO:0005815">
    <property type="term" value="C:microtubule organizing center"/>
    <property type="evidence" value="ECO:0000318"/>
    <property type="project" value="GO_Central"/>
</dbReference>
<dbReference type="GO" id="GO:0042073">
    <property type="term" value="P:intraciliary transport"/>
    <property type="evidence" value="ECO:0000318"/>
    <property type="project" value="GO_Central"/>
</dbReference>
<dbReference type="SMR" id="A2F290"/>
<dbReference type="InParanoid" id="A2F290"/>
<evidence type="ECO:0000256" key="5">
    <source>
        <dbReference type="SAM" id="Coils"/>
    </source>
</evidence>
<dbReference type="GO" id="GO:1905515">
    <property type="term" value="P:non-motile cilium assembly"/>
    <property type="evidence" value="ECO:0000318"/>
    <property type="project" value="GO_Central"/>
</dbReference>
<reference evidence="6" key="2">
    <citation type="journal article" date="2007" name="Science">
        <title>Draft genome sequence of the sexually transmitted pathogen Trichomonas vaginalis.</title>
        <authorList>
            <person name="Carlton J.M."/>
            <person name="Hirt R.P."/>
            <person name="Silva J.C."/>
            <person name="Delcher A.L."/>
            <person name="Schatz M."/>
            <person name="Zhao Q."/>
            <person name="Wortman J.R."/>
            <person name="Bidwell S.L."/>
            <person name="Alsmark U.C.M."/>
            <person name="Besteiro S."/>
            <person name="Sicheritz-Ponten T."/>
            <person name="Noel C.J."/>
            <person name="Dacks J.B."/>
            <person name="Foster P.G."/>
            <person name="Simillion C."/>
            <person name="Van de Peer Y."/>
            <person name="Miranda-Saavedra D."/>
            <person name="Barton G.J."/>
            <person name="Westrop G.D."/>
            <person name="Mueller S."/>
            <person name="Dessi D."/>
            <person name="Fiori P.L."/>
            <person name="Ren Q."/>
            <person name="Paulsen I."/>
            <person name="Zhang H."/>
            <person name="Bastida-Corcuera F.D."/>
            <person name="Simoes-Barbosa A."/>
            <person name="Brown M.T."/>
            <person name="Hayes R.D."/>
            <person name="Mukherjee M."/>
            <person name="Okumura C.Y."/>
            <person name="Schneider R."/>
            <person name="Smith A.J."/>
            <person name="Vanacova S."/>
            <person name="Villalvazo M."/>
            <person name="Haas B.J."/>
            <person name="Pertea M."/>
            <person name="Feldblyum T.V."/>
            <person name="Utterback T.R."/>
            <person name="Shu C.L."/>
            <person name="Osoegawa K."/>
            <person name="de Jong P.J."/>
            <person name="Hrdy I."/>
            <person name="Horvathova L."/>
            <person name="Zubacova Z."/>
            <person name="Dolezal P."/>
            <person name="Malik S.B."/>
            <person name="Logsdon J.M. Jr."/>
            <person name="Henze K."/>
            <person name="Gupta A."/>
            <person name="Wang C.C."/>
            <person name="Dunne R.L."/>
            <person name="Upcroft J.A."/>
            <person name="Upcroft P."/>
            <person name="White O."/>
            <person name="Salzberg S.L."/>
            <person name="Tang P."/>
            <person name="Chiu C.-H."/>
            <person name="Lee Y.-S."/>
            <person name="Embley T.M."/>
            <person name="Coombs G.H."/>
            <person name="Mottram J.C."/>
            <person name="Tachezy J."/>
            <person name="Fraser-Liggett C.M."/>
            <person name="Johnson P.J."/>
        </authorList>
    </citation>
    <scope>NUCLEOTIDE SEQUENCE [LARGE SCALE GENOMIC DNA]</scope>
    <source>
        <strain evidence="6">G3</strain>
    </source>
</reference>
<dbReference type="AlphaFoldDB" id="A2F290"/>
<dbReference type="KEGG" id="tva:4758793"/>
<dbReference type="PANTHER" id="PTHR16011:SF0">
    <property type="entry name" value="INTRAFLAGELLAR TRANSPORT PROTEIN 57 HOMOLOG"/>
    <property type="match status" value="1"/>
</dbReference>
<protein>
    <submittedName>
        <fullName evidence="6">Huntingtin-interacting protein, putative</fullName>
    </submittedName>
</protein>
<dbReference type="PANTHER" id="PTHR16011">
    <property type="entry name" value="IFT57/HIPPI"/>
    <property type="match status" value="1"/>
</dbReference>
<dbReference type="GO" id="GO:0005794">
    <property type="term" value="C:Golgi apparatus"/>
    <property type="evidence" value="ECO:0000318"/>
    <property type="project" value="GO_Central"/>
</dbReference>
<dbReference type="Proteomes" id="UP000001542">
    <property type="component" value="Unassembled WGS sequence"/>
</dbReference>
<dbReference type="OrthoDB" id="423881at2759"/>
<evidence type="ECO:0000313" key="6">
    <source>
        <dbReference type="EMBL" id="EAY00969.1"/>
    </source>
</evidence>